<organism evidence="3 4">
    <name type="scientific">Streblomastix strix</name>
    <dbReference type="NCBI Taxonomy" id="222440"/>
    <lineage>
        <taxon>Eukaryota</taxon>
        <taxon>Metamonada</taxon>
        <taxon>Preaxostyla</taxon>
        <taxon>Oxymonadida</taxon>
        <taxon>Streblomastigidae</taxon>
        <taxon>Streblomastix</taxon>
    </lineage>
</organism>
<sequence>MITFILLISFITKDFAHYEINSIQLEREILHVQQGDLISNILLQVDPEINHNWEIKIDPGIYAESQLHLENSSFDEISRQEGLGNAIDIQVNKDTTEQQEKHWKSAVNIRYGKLNLINSQFVGCIGGALSIHSSNVEIDSDTTFSDNYSGRDGYNSEMRNIICQGEGSSISATSESFIDSFAKGNQKSYFIIADTYCILSQEFSNITSVNVVPIISSAESEELEGFNQVRFDIQGQRFISNDTQDLDTLLPGSRIAEVSFSLYGFEFHPVIDNESMEIITGTLNYNQNNSSDTAIHIQSSNEVIQTHIIPEKIYWENDSSVIFDLPTQMFVNLSGGFWELRLLYGHNGCTPWVTIFNNTYSTTDTKNKKDAVLIISIIFAVIGLLALFYLTIFLYFYCFKWKPLNTQTPEQRMQLEHSRSLIMEPYKSGDNLAKLVKEVKDDNNDDEFSYKNQTNIQEIQESRSPITPEYKNGSQFSRGSSPKSVITIKSPTMTPSASFNYLEKFMPQNSSRFGSLRNANKVMVVQQGGETQNLFQQIRRSLIYCDNIGENR</sequence>
<keyword evidence="1" id="KW-1133">Transmembrane helix</keyword>
<comment type="caution">
    <text evidence="3">The sequence shown here is derived from an EMBL/GenBank/DDBJ whole genome shotgun (WGS) entry which is preliminary data.</text>
</comment>
<accession>A0A5J4WLB0</accession>
<feature type="signal peptide" evidence="2">
    <location>
        <begin position="1"/>
        <end position="16"/>
    </location>
</feature>
<feature type="transmembrane region" description="Helical" evidence="1">
    <location>
        <begin position="371"/>
        <end position="397"/>
    </location>
</feature>
<name>A0A5J4WLB0_9EUKA</name>
<evidence type="ECO:0000256" key="2">
    <source>
        <dbReference type="SAM" id="SignalP"/>
    </source>
</evidence>
<proteinExistence type="predicted"/>
<evidence type="ECO:0000313" key="3">
    <source>
        <dbReference type="EMBL" id="KAA6395847.1"/>
    </source>
</evidence>
<protein>
    <submittedName>
        <fullName evidence="3">Uncharacterized protein</fullName>
    </submittedName>
</protein>
<evidence type="ECO:0000256" key="1">
    <source>
        <dbReference type="SAM" id="Phobius"/>
    </source>
</evidence>
<gene>
    <name evidence="3" type="ORF">EZS28_008618</name>
</gene>
<keyword evidence="1" id="KW-0812">Transmembrane</keyword>
<dbReference type="Proteomes" id="UP000324800">
    <property type="component" value="Unassembled WGS sequence"/>
</dbReference>
<dbReference type="AlphaFoldDB" id="A0A5J4WLB0"/>
<reference evidence="3 4" key="1">
    <citation type="submission" date="2019-03" db="EMBL/GenBank/DDBJ databases">
        <title>Single cell metagenomics reveals metabolic interactions within the superorganism composed of flagellate Streblomastix strix and complex community of Bacteroidetes bacteria on its surface.</title>
        <authorList>
            <person name="Treitli S.C."/>
            <person name="Kolisko M."/>
            <person name="Husnik F."/>
            <person name="Keeling P."/>
            <person name="Hampl V."/>
        </authorList>
    </citation>
    <scope>NUCLEOTIDE SEQUENCE [LARGE SCALE GENOMIC DNA]</scope>
    <source>
        <strain evidence="3">ST1C</strain>
    </source>
</reference>
<evidence type="ECO:0000313" key="4">
    <source>
        <dbReference type="Proteomes" id="UP000324800"/>
    </source>
</evidence>
<keyword evidence="2" id="KW-0732">Signal</keyword>
<feature type="chain" id="PRO_5023931770" evidence="2">
    <location>
        <begin position="17"/>
        <end position="552"/>
    </location>
</feature>
<dbReference type="EMBL" id="SNRW01001578">
    <property type="protein sequence ID" value="KAA6395847.1"/>
    <property type="molecule type" value="Genomic_DNA"/>
</dbReference>
<keyword evidence="1" id="KW-0472">Membrane</keyword>